<feature type="region of interest" description="Disordered" evidence="1">
    <location>
        <begin position="1"/>
        <end position="36"/>
    </location>
</feature>
<evidence type="ECO:0000313" key="4">
    <source>
        <dbReference type="Proteomes" id="UP001488805"/>
    </source>
</evidence>
<sequence>MRCEIGEGRPSSGRTPALSRTALLTDRSRLSGATEDPRRYGIVTSRRDSDLEAFSHNPTDGSFAPLAPQPSTYTKCLNLRFLSY</sequence>
<accession>A0AAW1ELI7</accession>
<evidence type="ECO:0000256" key="1">
    <source>
        <dbReference type="SAM" id="MobiDB-lite"/>
    </source>
</evidence>
<protein>
    <submittedName>
        <fullName evidence="2">Uncharacterized protein</fullName>
    </submittedName>
</protein>
<dbReference type="AlphaFoldDB" id="A0AAW1ELI7"/>
<name>A0AAW1ELI7_ZOAVI</name>
<organism evidence="2 4">
    <name type="scientific">Zoarces viviparus</name>
    <name type="common">Viviparous eelpout</name>
    <name type="synonym">Blennius viviparus</name>
    <dbReference type="NCBI Taxonomy" id="48416"/>
    <lineage>
        <taxon>Eukaryota</taxon>
        <taxon>Metazoa</taxon>
        <taxon>Chordata</taxon>
        <taxon>Craniata</taxon>
        <taxon>Vertebrata</taxon>
        <taxon>Euteleostomi</taxon>
        <taxon>Actinopterygii</taxon>
        <taxon>Neopterygii</taxon>
        <taxon>Teleostei</taxon>
        <taxon>Neoteleostei</taxon>
        <taxon>Acanthomorphata</taxon>
        <taxon>Eupercaria</taxon>
        <taxon>Perciformes</taxon>
        <taxon>Cottioidei</taxon>
        <taxon>Zoarcales</taxon>
        <taxon>Zoarcidae</taxon>
        <taxon>Zoarcinae</taxon>
        <taxon>Zoarces</taxon>
    </lineage>
</organism>
<keyword evidence="4" id="KW-1185">Reference proteome</keyword>
<comment type="caution">
    <text evidence="2">The sequence shown here is derived from an EMBL/GenBank/DDBJ whole genome shotgun (WGS) entry which is preliminary data.</text>
</comment>
<gene>
    <name evidence="3" type="ORF">VZT92_015950</name>
    <name evidence="2" type="ORF">VZT92_018292</name>
</gene>
<reference evidence="2 4" key="1">
    <citation type="journal article" date="2024" name="Genome Biol. Evol.">
        <title>Chromosome-level genome assembly of the viviparous eelpout Zoarces viviparus.</title>
        <authorList>
            <person name="Fuhrmann N."/>
            <person name="Brasseur M.V."/>
            <person name="Bakowski C.E."/>
            <person name="Podsiadlowski L."/>
            <person name="Prost S."/>
            <person name="Krehenwinkel H."/>
            <person name="Mayer C."/>
        </authorList>
    </citation>
    <scope>NUCLEOTIDE SEQUENCE [LARGE SCALE GENOMIC DNA]</scope>
    <source>
        <strain evidence="2">NO-MEL_2022_Ind0_liver</strain>
    </source>
</reference>
<evidence type="ECO:0000313" key="2">
    <source>
        <dbReference type="EMBL" id="KAK9523534.1"/>
    </source>
</evidence>
<dbReference type="Proteomes" id="UP001488805">
    <property type="component" value="Unassembled WGS sequence"/>
</dbReference>
<dbReference type="EMBL" id="JBCEZU010000190">
    <property type="protein sequence ID" value="KAK9523534.1"/>
    <property type="molecule type" value="Genomic_DNA"/>
</dbReference>
<evidence type="ECO:0000313" key="3">
    <source>
        <dbReference type="EMBL" id="KAK9526125.1"/>
    </source>
</evidence>
<dbReference type="EMBL" id="JBCEZU010000126">
    <property type="protein sequence ID" value="KAK9526125.1"/>
    <property type="molecule type" value="Genomic_DNA"/>
</dbReference>
<proteinExistence type="predicted"/>